<protein>
    <submittedName>
        <fullName evidence="1">Uncharacterized protein</fullName>
    </submittedName>
</protein>
<dbReference type="EMBL" id="BKCJ011815574">
    <property type="protein sequence ID" value="GFD55237.1"/>
    <property type="molecule type" value="Genomic_DNA"/>
</dbReference>
<proteinExistence type="predicted"/>
<dbReference type="AlphaFoldDB" id="A0A699X6B6"/>
<sequence length="48" mass="5621">EEMEIEEMEMEEIEIEEMKMEMVMGTKEDVAITLEDLCLLKSAHIKTS</sequence>
<name>A0A699X6B6_TANCI</name>
<gene>
    <name evidence="1" type="ORF">Tci_927206</name>
</gene>
<reference evidence="1" key="1">
    <citation type="journal article" date="2019" name="Sci. Rep.">
        <title>Draft genome of Tanacetum cinerariifolium, the natural source of mosquito coil.</title>
        <authorList>
            <person name="Yamashiro T."/>
            <person name="Shiraishi A."/>
            <person name="Satake H."/>
            <person name="Nakayama K."/>
        </authorList>
    </citation>
    <scope>NUCLEOTIDE SEQUENCE</scope>
</reference>
<feature type="non-terminal residue" evidence="1">
    <location>
        <position position="1"/>
    </location>
</feature>
<organism evidence="1">
    <name type="scientific">Tanacetum cinerariifolium</name>
    <name type="common">Dalmatian daisy</name>
    <name type="synonym">Chrysanthemum cinerariifolium</name>
    <dbReference type="NCBI Taxonomy" id="118510"/>
    <lineage>
        <taxon>Eukaryota</taxon>
        <taxon>Viridiplantae</taxon>
        <taxon>Streptophyta</taxon>
        <taxon>Embryophyta</taxon>
        <taxon>Tracheophyta</taxon>
        <taxon>Spermatophyta</taxon>
        <taxon>Magnoliopsida</taxon>
        <taxon>eudicotyledons</taxon>
        <taxon>Gunneridae</taxon>
        <taxon>Pentapetalae</taxon>
        <taxon>asterids</taxon>
        <taxon>campanulids</taxon>
        <taxon>Asterales</taxon>
        <taxon>Asteraceae</taxon>
        <taxon>Asteroideae</taxon>
        <taxon>Anthemideae</taxon>
        <taxon>Anthemidinae</taxon>
        <taxon>Tanacetum</taxon>
    </lineage>
</organism>
<accession>A0A699X6B6</accession>
<comment type="caution">
    <text evidence="1">The sequence shown here is derived from an EMBL/GenBank/DDBJ whole genome shotgun (WGS) entry which is preliminary data.</text>
</comment>
<evidence type="ECO:0000313" key="1">
    <source>
        <dbReference type="EMBL" id="GFD55237.1"/>
    </source>
</evidence>